<feature type="region of interest" description="Disordered" evidence="1">
    <location>
        <begin position="687"/>
        <end position="1020"/>
    </location>
</feature>
<comment type="caution">
    <text evidence="2">The sequence shown here is derived from an EMBL/GenBank/DDBJ whole genome shotgun (WGS) entry which is preliminary data.</text>
</comment>
<feature type="compositionally biased region" description="Low complexity" evidence="1">
    <location>
        <begin position="933"/>
        <end position="946"/>
    </location>
</feature>
<feature type="compositionally biased region" description="Pro residues" evidence="1">
    <location>
        <begin position="216"/>
        <end position="230"/>
    </location>
</feature>
<accession>A0AAV1IGP8</accession>
<feature type="region of interest" description="Disordered" evidence="1">
    <location>
        <begin position="183"/>
        <end position="297"/>
    </location>
</feature>
<feature type="region of interest" description="Disordered" evidence="1">
    <location>
        <begin position="1"/>
        <end position="55"/>
    </location>
</feature>
<feature type="compositionally biased region" description="Polar residues" evidence="1">
    <location>
        <begin position="16"/>
        <end position="28"/>
    </location>
</feature>
<feature type="compositionally biased region" description="Low complexity" evidence="1">
    <location>
        <begin position="231"/>
        <end position="261"/>
    </location>
</feature>
<dbReference type="EMBL" id="CAUYUE010000014">
    <property type="protein sequence ID" value="CAK0786513.1"/>
    <property type="molecule type" value="Genomic_DNA"/>
</dbReference>
<feature type="region of interest" description="Disordered" evidence="1">
    <location>
        <begin position="309"/>
        <end position="374"/>
    </location>
</feature>
<feature type="compositionally biased region" description="Basic and acidic residues" evidence="1">
    <location>
        <begin position="971"/>
        <end position="1010"/>
    </location>
</feature>
<gene>
    <name evidence="2" type="ORF">CVIRNUC_009726</name>
</gene>
<feature type="region of interest" description="Disordered" evidence="1">
    <location>
        <begin position="435"/>
        <end position="582"/>
    </location>
</feature>
<dbReference type="AlphaFoldDB" id="A0AAV1IGP8"/>
<feature type="compositionally biased region" description="Basic and acidic residues" evidence="1">
    <location>
        <begin position="897"/>
        <end position="932"/>
    </location>
</feature>
<evidence type="ECO:0000256" key="1">
    <source>
        <dbReference type="SAM" id="MobiDB-lite"/>
    </source>
</evidence>
<feature type="compositionally biased region" description="Basic and acidic residues" evidence="1">
    <location>
        <begin position="697"/>
        <end position="710"/>
    </location>
</feature>
<feature type="compositionally biased region" description="Polar residues" evidence="1">
    <location>
        <begin position="645"/>
        <end position="656"/>
    </location>
</feature>
<name>A0AAV1IGP8_9CHLO</name>
<feature type="compositionally biased region" description="Basic and acidic residues" evidence="1">
    <location>
        <begin position="762"/>
        <end position="802"/>
    </location>
</feature>
<feature type="compositionally biased region" description="Basic and acidic residues" evidence="1">
    <location>
        <begin position="330"/>
        <end position="343"/>
    </location>
</feature>
<sequence>MNRSSVEVPKPAELHTFSNTRGETTGRTLQDLAVPPWQRDMPQNPEEEQPGVNLSRTGPAYVRLEGIPVMAQSEPVDHRAIRHDMFRIAGAVLGFEDVHIYAPQLCPPHPPQMGYALFVFSTLACARNGHSWIIQDFESKRYNRAAMPWWPTSITVLQRRDLLPPHERARLLKERTAGLEEGGLDNVSVAGPKMGQAVPSPGAAPASDLPRGRAPPALPGPPQLPGPPPLLEDLPVPRAEPAAAAQKPEAEPAAAGQKPEAQPLPPLPPDLPAEVSEQACKAEQPEEPKTLEGQLWALKVDMGTTEKLLAAGWQPPLPCDAEQPDQAPLPDEKPLQEQPRLDSADMDVETPQTPPWRSKSGSEGVPTPLPLPQVAPASRPMFWCNQDSAEESASTLREGAVTASVQATGESEMLLPPHLRSLDVCKKVIRGSLLRQSQPMLLAEDAKRSRWMPAEQQTRQQQGLPGAEPSQGRGHAGQPPHLEPPGLSLRHFLPDQPLSPRKHGPGPQQGERMRPAAGTQKPAASHPMAQRPPAIQHMGQPQAAPFRPPTGPALDHQAQSAGHPRQPHPFMGPRAQPIRPPHPHLFPDSLADPTRGLPPGEQGATHGQGHTIHVPYMSAQSLSGANGRPAQDANRFAGLCEPPSSMASPEHLTSPSVRPLVQHRDMKSVRAGPHQAVNQAVNELINMHNRASLAGHPTEESQREGERLRADGPLNRSEAANHKQQRDQPANNTTGVKRKQEGQQRNEPSTSRRIQGASLPRVHADERAERQSQARDRSRLKDRRPSSDQICSDRDRQQDLRVRTQHYSVNQVSIQSRPQESGASTACSDGGDHDRIRLRGSSHDRGTGGGQSPSARAGTQGDGYIRRASADLSPHGRGRTHSASQDRRAGRANGPHDSTRERDDSLHHEAGRERGWDRRRSLSQERRFRDHSPGGSFRSPGPSQGREAGREHHRERHRGRSLEKGSCTIRTLHDSKSHQRASPEDRDNAKHALDDRRRQRGHLQEQRSGRDGNLGNGRPASWSREARAMVWCPGDTFDHTPGETFWISALVRLAALGHLRSG</sequence>
<proteinExistence type="predicted"/>
<feature type="region of interest" description="Disordered" evidence="1">
    <location>
        <begin position="621"/>
        <end position="656"/>
    </location>
</feature>
<feature type="compositionally biased region" description="Pro residues" evidence="1">
    <location>
        <begin position="262"/>
        <end position="271"/>
    </location>
</feature>
<evidence type="ECO:0000313" key="2">
    <source>
        <dbReference type="EMBL" id="CAK0786513.1"/>
    </source>
</evidence>
<dbReference type="Proteomes" id="UP001314263">
    <property type="component" value="Unassembled WGS sequence"/>
</dbReference>
<feature type="compositionally biased region" description="Basic and acidic residues" evidence="1">
    <location>
        <begin position="830"/>
        <end position="846"/>
    </location>
</feature>
<organism evidence="2 3">
    <name type="scientific">Coccomyxa viridis</name>
    <dbReference type="NCBI Taxonomy" id="1274662"/>
    <lineage>
        <taxon>Eukaryota</taxon>
        <taxon>Viridiplantae</taxon>
        <taxon>Chlorophyta</taxon>
        <taxon>core chlorophytes</taxon>
        <taxon>Trebouxiophyceae</taxon>
        <taxon>Trebouxiophyceae incertae sedis</taxon>
        <taxon>Coccomyxaceae</taxon>
        <taxon>Coccomyxa</taxon>
    </lineage>
</organism>
<evidence type="ECO:0000313" key="3">
    <source>
        <dbReference type="Proteomes" id="UP001314263"/>
    </source>
</evidence>
<feature type="compositionally biased region" description="Polar residues" evidence="1">
    <location>
        <begin position="805"/>
        <end position="827"/>
    </location>
</feature>
<reference evidence="2 3" key="1">
    <citation type="submission" date="2023-10" db="EMBL/GenBank/DDBJ databases">
        <authorList>
            <person name="Maclean D."/>
            <person name="Macfadyen A."/>
        </authorList>
    </citation>
    <scope>NUCLEOTIDE SEQUENCE [LARGE SCALE GENOMIC DNA]</scope>
</reference>
<keyword evidence="3" id="KW-1185">Reference proteome</keyword>
<protein>
    <submittedName>
        <fullName evidence="2">Uncharacterized protein</fullName>
    </submittedName>
</protein>